<reference evidence="1" key="1">
    <citation type="journal article" date="2020" name="Stud. Mycol.">
        <title>101 Dothideomycetes genomes: a test case for predicting lifestyles and emergence of pathogens.</title>
        <authorList>
            <person name="Haridas S."/>
            <person name="Albert R."/>
            <person name="Binder M."/>
            <person name="Bloem J."/>
            <person name="Labutti K."/>
            <person name="Salamov A."/>
            <person name="Andreopoulos B."/>
            <person name="Baker S."/>
            <person name="Barry K."/>
            <person name="Bills G."/>
            <person name="Bluhm B."/>
            <person name="Cannon C."/>
            <person name="Castanera R."/>
            <person name="Culley D."/>
            <person name="Daum C."/>
            <person name="Ezra D."/>
            <person name="Gonzalez J."/>
            <person name="Henrissat B."/>
            <person name="Kuo A."/>
            <person name="Liang C."/>
            <person name="Lipzen A."/>
            <person name="Lutzoni F."/>
            <person name="Magnuson J."/>
            <person name="Mondo S."/>
            <person name="Nolan M."/>
            <person name="Ohm R."/>
            <person name="Pangilinan J."/>
            <person name="Park H.-J."/>
            <person name="Ramirez L."/>
            <person name="Alfaro M."/>
            <person name="Sun H."/>
            <person name="Tritt A."/>
            <person name="Yoshinaga Y."/>
            <person name="Zwiers L.-H."/>
            <person name="Turgeon B."/>
            <person name="Goodwin S."/>
            <person name="Spatafora J."/>
            <person name="Crous P."/>
            <person name="Grigoriev I."/>
        </authorList>
    </citation>
    <scope>NUCLEOTIDE SEQUENCE</scope>
    <source>
        <strain evidence="1">CBS 121167</strain>
    </source>
</reference>
<dbReference type="EMBL" id="ML995499">
    <property type="protein sequence ID" value="KAF2137914.1"/>
    <property type="molecule type" value="Genomic_DNA"/>
</dbReference>
<dbReference type="AlphaFoldDB" id="A0A6A6B3X8"/>
<dbReference type="GeneID" id="54299973"/>
<dbReference type="RefSeq" id="XP_033393629.1">
    <property type="nucleotide sequence ID" value="XM_033542476.1"/>
</dbReference>
<evidence type="ECO:0000313" key="2">
    <source>
        <dbReference type="Proteomes" id="UP000799438"/>
    </source>
</evidence>
<sequence length="305" mass="34327">MSLQVTATPPTAVEMELHLWTCLTALKAVEEDETEALKVLKFPYVEFPIGKDQRVKDYFLFELSGIQLRYETSPAAQLVFCDWDPIENSIMLRVPSMIQRVFADSICQFFTRRLQDVQRAYPDQTFLHNITSVRNHAYVPCGTALYDSTTLFPDIAWYHDHKNTSTPSLVMEISDERKSSLMWDLADLYIELGGVCFGVEFIINATTARRLAEVRAWEIVEQADGSRSMDLAWQVTFREDDGTVPERTITLCADNLVSANPPNAVLTGEGHAAAMMPMDISSTFLAAALHRAEEFAAAHGHPKPM</sequence>
<gene>
    <name evidence="1" type="ORF">K452DRAFT_301630</name>
</gene>
<accession>A0A6A6B3X8</accession>
<evidence type="ECO:0000313" key="1">
    <source>
        <dbReference type="EMBL" id="KAF2137914.1"/>
    </source>
</evidence>
<name>A0A6A6B3X8_9PEZI</name>
<keyword evidence="2" id="KW-1185">Reference proteome</keyword>
<protein>
    <submittedName>
        <fullName evidence="1">Uncharacterized protein</fullName>
    </submittedName>
</protein>
<proteinExistence type="predicted"/>
<organism evidence="1 2">
    <name type="scientific">Aplosporella prunicola CBS 121167</name>
    <dbReference type="NCBI Taxonomy" id="1176127"/>
    <lineage>
        <taxon>Eukaryota</taxon>
        <taxon>Fungi</taxon>
        <taxon>Dikarya</taxon>
        <taxon>Ascomycota</taxon>
        <taxon>Pezizomycotina</taxon>
        <taxon>Dothideomycetes</taxon>
        <taxon>Dothideomycetes incertae sedis</taxon>
        <taxon>Botryosphaeriales</taxon>
        <taxon>Aplosporellaceae</taxon>
        <taxon>Aplosporella</taxon>
    </lineage>
</organism>
<dbReference type="Proteomes" id="UP000799438">
    <property type="component" value="Unassembled WGS sequence"/>
</dbReference>